<dbReference type="InterPro" id="IPR041466">
    <property type="entry name" value="Dynein_AAA5_ext"/>
</dbReference>
<dbReference type="FunFam" id="3.20.180.20:FF:000001">
    <property type="entry name" value="Dynein axonemal heavy chain 5"/>
    <property type="match status" value="1"/>
</dbReference>
<proteinExistence type="inferred from homology"/>
<dbReference type="Pfam" id="PF08385">
    <property type="entry name" value="DHC_N1"/>
    <property type="match status" value="1"/>
</dbReference>
<dbReference type="InterPro" id="IPR027417">
    <property type="entry name" value="P-loop_NTPase"/>
</dbReference>
<dbReference type="Gene3D" id="1.10.8.710">
    <property type="match status" value="1"/>
</dbReference>
<keyword evidence="13" id="KW-0966">Cell projection</keyword>
<dbReference type="SMART" id="SM00382">
    <property type="entry name" value="AAA"/>
    <property type="match status" value="2"/>
</dbReference>
<evidence type="ECO:0000256" key="9">
    <source>
        <dbReference type="ARBA" id="ARBA00023054"/>
    </source>
</evidence>
<dbReference type="InterPro" id="IPR042219">
    <property type="entry name" value="AAA_lid_11_sf"/>
</dbReference>
<dbReference type="Pfam" id="PF12780">
    <property type="entry name" value="AAA_8"/>
    <property type="match status" value="1"/>
</dbReference>
<dbReference type="Pfam" id="PF17852">
    <property type="entry name" value="Dynein_AAA_lid"/>
    <property type="match status" value="1"/>
</dbReference>
<dbReference type="InterPro" id="IPR043160">
    <property type="entry name" value="Dynein_C_barrel"/>
</dbReference>
<feature type="coiled-coil region" evidence="14">
    <location>
        <begin position="3434"/>
        <end position="3475"/>
    </location>
</feature>
<dbReference type="InterPro" id="IPR043157">
    <property type="entry name" value="Dynein_AAA1S"/>
</dbReference>
<dbReference type="GO" id="GO:0045505">
    <property type="term" value="F:dynein intermediate chain binding"/>
    <property type="evidence" value="ECO:0007669"/>
    <property type="project" value="InterPro"/>
</dbReference>
<dbReference type="Gene3D" id="1.20.58.1120">
    <property type="match status" value="1"/>
</dbReference>
<accession>A0AAD5LZM5</accession>
<comment type="similarity">
    <text evidence="2">Belongs to the dynein heavy chain family.</text>
</comment>
<dbReference type="InterPro" id="IPR004273">
    <property type="entry name" value="Dynein_heavy_D6_P-loop"/>
</dbReference>
<reference evidence="17" key="1">
    <citation type="submission" date="2021-12" db="EMBL/GenBank/DDBJ databases">
        <title>Prjna785345.</title>
        <authorList>
            <person name="Rujirawat T."/>
            <person name="Krajaejun T."/>
        </authorList>
    </citation>
    <scope>NUCLEOTIDE SEQUENCE</scope>
    <source>
        <strain evidence="17">Pi057C3</strain>
    </source>
</reference>
<evidence type="ECO:0000256" key="7">
    <source>
        <dbReference type="ARBA" id="ARBA00022840"/>
    </source>
</evidence>
<dbReference type="Gene3D" id="1.20.920.20">
    <property type="match status" value="1"/>
</dbReference>
<name>A0AAD5LZM5_PYTIN</name>
<dbReference type="InterPro" id="IPR042228">
    <property type="entry name" value="Dynein_linker_3"/>
</dbReference>
<evidence type="ECO:0000256" key="13">
    <source>
        <dbReference type="ARBA" id="ARBA00023273"/>
    </source>
</evidence>
<dbReference type="FunFam" id="3.40.50.300:FF:000044">
    <property type="entry name" value="Dynein heavy chain 5, axonemal"/>
    <property type="match status" value="1"/>
</dbReference>
<dbReference type="Pfam" id="PF12774">
    <property type="entry name" value="AAA_6"/>
    <property type="match status" value="1"/>
</dbReference>
<feature type="region of interest" description="Disordered" evidence="15">
    <location>
        <begin position="266"/>
        <end position="292"/>
    </location>
</feature>
<keyword evidence="12" id="KW-0206">Cytoskeleton</keyword>
<dbReference type="FunFam" id="3.40.50.300:FF:000320">
    <property type="entry name" value="Dynein, axonemal, heavy chain 5"/>
    <property type="match status" value="1"/>
</dbReference>
<dbReference type="Gene3D" id="3.40.50.300">
    <property type="entry name" value="P-loop containing nucleotide triphosphate hydrolases"/>
    <property type="match status" value="5"/>
</dbReference>
<evidence type="ECO:0000313" key="17">
    <source>
        <dbReference type="EMBL" id="KAJ0399007.1"/>
    </source>
</evidence>
<evidence type="ECO:0000256" key="8">
    <source>
        <dbReference type="ARBA" id="ARBA00023017"/>
    </source>
</evidence>
<dbReference type="InterPro" id="IPR013594">
    <property type="entry name" value="Dynein_heavy_tail"/>
</dbReference>
<dbReference type="FunFam" id="3.40.50.300:FF:000049">
    <property type="entry name" value="Dynein, axonemal, heavy chain 5"/>
    <property type="match status" value="1"/>
</dbReference>
<dbReference type="GO" id="GO:0005874">
    <property type="term" value="C:microtubule"/>
    <property type="evidence" value="ECO:0007669"/>
    <property type="project" value="UniProtKB-KW"/>
</dbReference>
<dbReference type="GO" id="GO:0051959">
    <property type="term" value="F:dynein light intermediate chain binding"/>
    <property type="evidence" value="ECO:0007669"/>
    <property type="project" value="InterPro"/>
</dbReference>
<dbReference type="InterPro" id="IPR041658">
    <property type="entry name" value="AAA_lid_11"/>
</dbReference>
<evidence type="ECO:0000256" key="5">
    <source>
        <dbReference type="ARBA" id="ARBA00022737"/>
    </source>
</evidence>
<dbReference type="PANTHER" id="PTHR46532">
    <property type="entry name" value="MALE FERTILITY FACTOR KL5"/>
    <property type="match status" value="1"/>
</dbReference>
<dbReference type="GO" id="GO:0007018">
    <property type="term" value="P:microtubule-based movement"/>
    <property type="evidence" value="ECO:0007669"/>
    <property type="project" value="InterPro"/>
</dbReference>
<dbReference type="Pfam" id="PF03028">
    <property type="entry name" value="Dynein_heavy"/>
    <property type="match status" value="1"/>
</dbReference>
<keyword evidence="7" id="KW-0067">ATP-binding</keyword>
<dbReference type="Pfam" id="PF18198">
    <property type="entry name" value="AAA_lid_11"/>
    <property type="match status" value="1"/>
</dbReference>
<keyword evidence="18" id="KW-1185">Reference proteome</keyword>
<evidence type="ECO:0000256" key="11">
    <source>
        <dbReference type="ARBA" id="ARBA00023175"/>
    </source>
</evidence>
<dbReference type="SUPFAM" id="SSF52540">
    <property type="entry name" value="P-loop containing nucleoside triphosphate hydrolases"/>
    <property type="match status" value="4"/>
</dbReference>
<dbReference type="FunFam" id="1.20.140.100:FF:000003">
    <property type="entry name" value="Dynein, axonemal, heavy chain 5"/>
    <property type="match status" value="1"/>
</dbReference>
<dbReference type="InterPro" id="IPR003593">
    <property type="entry name" value="AAA+_ATPase"/>
</dbReference>
<dbReference type="Gene3D" id="6.10.140.1060">
    <property type="match status" value="1"/>
</dbReference>
<dbReference type="Gene3D" id="1.20.920.30">
    <property type="match status" value="1"/>
</dbReference>
<evidence type="ECO:0000256" key="10">
    <source>
        <dbReference type="ARBA" id="ARBA00023069"/>
    </source>
</evidence>
<sequence>MQWVAQRLVETFEPQVSASDINEFLAHAAVRRYFDDMLAGKDAFKLFIHHQTDASSNSSNNNGVDASSSSSSSSASSSSSSASASAAAASSSAGTVPQVRVGKLWLTVGSSLPIKAKCCYFLRTTADGKAVDVTKASDNTLTFGELAPNILRDLETTITSLFSPMFKAKEEWGKADTDLKLEFMAESDKFASDLQEALSSMDSGLELRRPDRELLAELAANAASTSTMGGARALQATDSPRLIAHYEDLLREWCDVISSYLESNATSDGAASKGKGDSGDGASGADDDGPMGELEFWRRRMQRLTSITEQLKMNEYKDVFHVLSRTTKSVSDDTKQRVQTLLRRWKQIDIGITEAANEAKDNVKYLFTLEKFLIPLYQGTPSSIIDTLPALMNSIKMIHSIARYYNTTERMANLFAKITNQMIANCKRCVTGGETYEVMWDREPEELVRHLDSCLKLNEAYQQQYRITKDKLFATPKGKQFEFNEMKIFGKFDLFCRRVVKLIDMFTTIHQFSSLGQHKLEGMEDLIAKFNSIIREFQYRNHDLLDYKNNRFDRDYVEFNVRISDLEGLLQKFINDSFENITSIEHSLQLLRKFQTILQRENLKSDLDSKFNVIFQNYGLELEHVLAQYEKHKHNPPYPRNLPPVAGNITWSRHLLKRIEEPMKKFEANQNVLASKDAKRIIRMYNKVARTLVAFEYIWYQAWVQYIDTAKAGLQATLIIRHPEDGKLYVNFDPEILQLLREAKCLDRMGIEIPEAAKIVLLQEEKFKTYFNELQYALSEYDRIVGKVIPAYRNHIHAGLQHLEELVTNINDIIENRIEKNMRIVSKTMLVDLPVDQSFSLDEFVAMQGANIRRAGALLQGKNIEIENAVEDLLKIIMQYPLDSHIEGVSMDEALKLKRHYNHFMYQALLHCTKNSLNTIKKRVASRVASNVFTIERPFFEVDVQLSVPRVQLHPSLDDIQLAINRAAQTVLSCSKELLDWGQSESSLLSLLQNGAGAASSTTGTGGASAGGAAAGGAGGAGAGAGGAGAGSGANASGVNAGAGGGAGAAANAPKATFFDRITKDIEIVRVVLLLTGSVQGLRNNVTEYLNSFKQYEWLWMEQKDNAYEAFLKTNPELQDFERKLKSFVEIDEEISTLTPVYNIGALSLNTRNIKLQLKHENAQWKLKFSDNLHNQARRKMESLTEYFRATMGKLNRKVVDLDSLRFVMNLLKEVRARESGINMEINPVLDMYEMLEYYLPDGFMEKEEMDQKSVLRSNWRKLIHHAEQRTDELSRTQAGFKRGLLRDIKEFIVDVKHFREDYLANGPMVIGIPPSEAVERLNRYKEEYKIRERKFELYASGEELFALPKTTYPELEATKKELQLQDKLFGLYTDVLSTIEEWKQIPWLQVAERVQTMTEKVDSFSSRCKKMPAKLREWEAYTDLKVMIDDFTEILPLLQELSKESIKQRHWDAVMDKTGTKFDVMAADFKLQTLMDAHIVHHKAEIEEITDGADKQLKIEIQLGEIAARWETEEFQFADWKGRNVPILKAVVPIVEELEETQMNLQTMLSMRHVLPFKEQAQTKLEQLSDTSETLERWIKVQMLWCSLESVFTGGDIAKQMPVEAKKFQKVDKDWAKIMTKSQELKNVVQCCANELLKSSLPTMYSELEKCQKSLEGYLEQKRNKFPRFYFVSNPGLLMILSQGSDPLSMNEHYEKVFDSIEKVLHDKKDKTIIHTMTSGVEEVRFSQLVKAQGNIEDWLATLLRNMQVTMKDICRQCAADIGVAGNDLKRLREFVDRYIAQFALLGIQLMWTSDIQTALEQCRAKKNIMKDTATKQAQVLTELSNWCLGDLGSKQNRIKIETLVTIHVHQRDVMTDLLTLYKQKKISDPNDFEWLKQARFYWRPSVGDECNSDGACVISITDVDFNYQYEYLGSKERLVVTPLTDRCYITLAQALGMYFGGAPAGPAGTGKTETVKDLGRTLGIYVVVTNCTDQQKYTDCAKIFKGLCQGGLWGCFDEFNRILLPVLSVVAQQVLAITNAKKTGAKFFQFPGDPQNILLLPVCGFFITMNPGYAGRQELPENLKALFRGVAMMVPDFEIIMKVKLCSVGYSEYQELAKKFYILYNTCKEQLSAQKHYDWGLRNILAVLRSAGKIKRDNRNDLEAKLLYQTLRDMNLSKLVAQDVPLFLSLLADLFPTIPSPPKGSYPELQATLQGEIDKAGLVDHAGWFNKVIQLYETQLVRHGIMLVGPTGGGKTKCFDILQQALTLTTNVVHKQSKLNPKAIRAAEMYGEVDPMSGEWTTGVFAAMWQKFNNKANKFIMWIICDGPVDAIWIEDLNTVLDDNKILTLANGDRMPMTENVKLMFEVETLVNASPATVSRAGIVFISDTDLDWAPVVEAWIRKRPEGHQAILRDLFMKYMGENNPLNPGHCFDYINRNLSGVMTVSRVGQASRLFHLFTGLLLGEHGTTISEGDPAKLALQFEKLFLYCLCWSLGSLLEQDDRLKFDEWLRQYDDNLLLPKCEPGQTVYEFFVDPQSWEWKVWRPPKWEYPRGAKTLDFSNLLVPTMDSVRTLYLIENLHKQRRPVLMVGGPGTAKTSSALMFFNDLNPDQMIIKRVNFSSATTPFMFQNAVESELDKRGGKSFGPPGGKKMTVFLDDLSMPLVNAWGDQPTLEIVRMIIELSGFCFLSKDRRGDFKVCEDLQYVAAMGHPGGGRNDIPNRLKRQFFLFNLILPSLTSIDDIYGQMLSGRFDKDTFTKDSLTIVGKLTRATIDLWNYTKAKLLPTPAKFHYIFNMRELSRVFQGVLLTPLETFTSGGGIRVTQGKLAKMEPGQVILLTWKHECERVFCDKLTNHKDKELYYQYMKELVRNHFGDELETFARQQYSMVSFLRDPEEDEDGAVADAALKIYEPGGTTEDIRARVLEFLEKYNTDYPQRAMRLVLFDDALGHLLRISRLLDMPRGSALLVGVGGSGKQSLTRLAAFISGSTIFQIVLTKTYNTNSFMEDIRTLYKSAGHQRKSTTFLFTDAEIKNEIFLELINSILMTGEVAGLFAKDEMMAMTADLRNAFVKERPGQAETQTNLKQFFIDCVRDNLHVVLCMSPLNAKFAERARKFPGLISGPTIDWFLPWPEDALIAVSKGFIKDYPMECDATTKQALMTHMGMVHRMVTDLCEEYFQKMRRRVYQTPKSYLSFIESYKKMYTVKLEEIKVKEQRVNLGLKKLIQGAEDVRAMSIVLADEQVKLQKATEETNAMLQSLQVSSAEAHKEGDQVAQIKAKCEEDAARIAAEKELCEKDLAKAKPFVDQAETAIDSIKPADIGEIKKLAKPADIIRLVFDGVLILFKNQLCPVKATKLSVNKQEVDFIETSFSPYAQSVMSDSNFLKNVQTFGAVGKDMINEETIELLTPYLDLEGFQPPVAKNASRAAEGLCTWVQAMKFYHEASKVVKPKLEALSIAEGQMQAANKALAAAEARLSKCKERLNELQAMFEAQMSEKKRIEDGANALARKMQQASDLINGLAGERVRWTDDSNNFADLKRRLVGDCAVACAFVSYCGPFNQDFRSYMTQQKFVPDCELRNVPVTVDLDIINFLVDVGTIGDWNMQGLPTDSLSIQNGIMVTRSSRYPLLVDPQGQALSWIKNKENERVPSYGTTTLNHPKLKDQLEFCMGEGKALVVTGVEEEIDPMLDPVLEKQIIVRGRSMSINVSDKNMEFNPAFSMYFITRLPNPHFGPELQAKTTVIDFTVTIKGLEEQLLGRVIGKEQKALEEQLAQVLEDVNLNTKALLALDASLLERLTSNTGNLLEDEELIGVLANTKEKAAEVKDKLIAAADTRKSINEKREQFRPVATRGSVLYFSIVETSLINCMYQTSLNQFLALFMRSMDVAEKAALASKRVANIIETMTYITYRYINRGLYERDKLTFVLLVTMKILVTDNLLTREEVILLTRGGAALDINSVRRKPFSWISNEAWLNVIELSQSCKFFTNLPHEMSSNEAMWRRWYEDNEPETVMIPDYESRLTENETIGPYLKLLLVRSLRMDRTILCTKEFIRNTQQMGPRYVEPVTDTIESIFAEMRAETPVIFLLSIGADPTESIEQLARKRKFPSPAVVSMGEGQEPVALKAINAAVVNGTWVLLQNCELGLELMEQMEEIMLKLAETMDANFRLFLTALPSDQFPLGLLQMSTKVTNEPPQGLRAGLLRSYTVMVDQDKLERVETSQWRQLLFDLCFLHSIVIERKKFGPLGWGIPYEYNNGDLAACTIFLEKHLYNGPISWPTLQYMVAEVQYGGKITDNMDRRLFNFYTEWCLTPEVCAPAFSYNPAEPIFRIPNDFNYRIPVADSIDDYRNFLHTFPEVDSPEIFGLHPNADLTYRVKEVNQLLTTLGDTQPKGGGGSSGVSREDVVSDKARELLERLPEDYVEDDYKAKINKLGGLTIPLNIFLFQEIQRLQRVIAKVRYMLQQLQMAIRGEVVMTEELSLTLNAIFDAKVPPSWLRTSVGDEFSWILPTLGLWFSSLISRDEQNRTWLNTKRPNCFWLTGFFNPQGMLTAMKQEVTRKHSKTDKWALDDVVYHTEVTTFERAEQVRTPPGEGVYIYGLFMDGATWSKQDGTIVESEPKKLFTSLPVLHVNSMSKELEIKSRKELYGSVGPFECPCYKYASRTDRYFIFMVTMKCPPGKPPRHWGLRGVCLLCNTE</sequence>
<keyword evidence="8" id="KW-0243">Dynein</keyword>
<dbReference type="Pfam" id="PF12775">
    <property type="entry name" value="AAA_7"/>
    <property type="match status" value="1"/>
</dbReference>
<dbReference type="PANTHER" id="PTHR46532:SF4">
    <property type="entry name" value="AAA+ ATPASE DOMAIN-CONTAINING PROTEIN"/>
    <property type="match status" value="1"/>
</dbReference>
<dbReference type="Pfam" id="PF12781">
    <property type="entry name" value="AAA_9"/>
    <property type="match status" value="1"/>
</dbReference>
<dbReference type="InterPro" id="IPR024317">
    <property type="entry name" value="Dynein_heavy_chain_D4_dom"/>
</dbReference>
<dbReference type="InterPro" id="IPR024743">
    <property type="entry name" value="Dynein_HC_stalk"/>
</dbReference>
<dbReference type="InterPro" id="IPR042222">
    <property type="entry name" value="Dynein_2_N"/>
</dbReference>
<dbReference type="Gene3D" id="3.20.180.20">
    <property type="entry name" value="Dynein heavy chain, N-terminal domain 2"/>
    <property type="match status" value="1"/>
</dbReference>
<feature type="region of interest" description="Disordered" evidence="15">
    <location>
        <begin position="53"/>
        <end position="78"/>
    </location>
</feature>
<dbReference type="EMBL" id="JAKCXM010000197">
    <property type="protein sequence ID" value="KAJ0399007.1"/>
    <property type="molecule type" value="Genomic_DNA"/>
</dbReference>
<feature type="domain" description="AAA+ ATPase" evidence="16">
    <location>
        <begin position="1942"/>
        <end position="2079"/>
    </location>
</feature>
<dbReference type="FunFam" id="1.10.8.710:FF:000003">
    <property type="entry name" value="Dynein axonemal heavy chain 5"/>
    <property type="match status" value="1"/>
</dbReference>
<dbReference type="Gene3D" id="1.20.140.100">
    <property type="entry name" value="Dynein heavy chain, N-terminal domain 2"/>
    <property type="match status" value="1"/>
</dbReference>
<dbReference type="Gene3D" id="1.10.8.1220">
    <property type="match status" value="1"/>
</dbReference>
<dbReference type="Proteomes" id="UP001209570">
    <property type="component" value="Unassembled WGS sequence"/>
</dbReference>
<dbReference type="FunFam" id="1.10.8.1220:FF:000001">
    <property type="entry name" value="Dynein axonemal heavy chain 5"/>
    <property type="match status" value="1"/>
</dbReference>
<comment type="subcellular location">
    <subcellularLocation>
        <location evidence="1">Cytoplasm</location>
        <location evidence="1">Cytoskeleton</location>
        <location evidence="1">Cilium axoneme</location>
    </subcellularLocation>
</comment>
<dbReference type="InterPro" id="IPR026983">
    <property type="entry name" value="DHC"/>
</dbReference>
<dbReference type="Pfam" id="PF08393">
    <property type="entry name" value="DHC_N2"/>
    <property type="match status" value="1"/>
</dbReference>
<keyword evidence="11" id="KW-0505">Motor protein</keyword>
<evidence type="ECO:0000313" key="18">
    <source>
        <dbReference type="Proteomes" id="UP001209570"/>
    </source>
</evidence>
<dbReference type="Pfam" id="PF25007">
    <property type="entry name" value="DYH2-5-8_CC"/>
    <property type="match status" value="1"/>
</dbReference>
<evidence type="ECO:0000256" key="2">
    <source>
        <dbReference type="ARBA" id="ARBA00008887"/>
    </source>
</evidence>
<evidence type="ECO:0000256" key="1">
    <source>
        <dbReference type="ARBA" id="ARBA00004430"/>
    </source>
</evidence>
<keyword evidence="3" id="KW-0963">Cytoplasm</keyword>
<evidence type="ECO:0000256" key="15">
    <source>
        <dbReference type="SAM" id="MobiDB-lite"/>
    </source>
</evidence>
<dbReference type="Pfam" id="PF18199">
    <property type="entry name" value="Dynein_C"/>
    <property type="match status" value="1"/>
</dbReference>
<keyword evidence="9 14" id="KW-0175">Coiled coil</keyword>
<keyword evidence="10" id="KW-0969">Cilium</keyword>
<protein>
    <recommendedName>
        <fullName evidence="16">AAA+ ATPase domain-containing protein</fullName>
    </recommendedName>
</protein>
<dbReference type="FunFam" id="3.10.490.20:FF:000010">
    <property type="entry name" value="Dynein heavy chain, putative"/>
    <property type="match status" value="1"/>
</dbReference>
<organism evidence="17 18">
    <name type="scientific">Pythium insidiosum</name>
    <name type="common">Pythiosis disease agent</name>
    <dbReference type="NCBI Taxonomy" id="114742"/>
    <lineage>
        <taxon>Eukaryota</taxon>
        <taxon>Sar</taxon>
        <taxon>Stramenopiles</taxon>
        <taxon>Oomycota</taxon>
        <taxon>Peronosporomycetes</taxon>
        <taxon>Pythiales</taxon>
        <taxon>Pythiaceae</taxon>
        <taxon>Pythium</taxon>
    </lineage>
</organism>
<dbReference type="Pfam" id="PF12777">
    <property type="entry name" value="MT"/>
    <property type="match status" value="1"/>
</dbReference>
<dbReference type="GO" id="GO:0005524">
    <property type="term" value="F:ATP binding"/>
    <property type="evidence" value="ECO:0007669"/>
    <property type="project" value="UniProtKB-KW"/>
</dbReference>
<evidence type="ECO:0000256" key="12">
    <source>
        <dbReference type="ARBA" id="ARBA00023212"/>
    </source>
</evidence>
<dbReference type="InterPro" id="IPR056759">
    <property type="entry name" value="DYH2-5-8_CC"/>
</dbReference>
<dbReference type="FunFam" id="3.40.50.300:FF:002141">
    <property type="entry name" value="Dynein heavy chain"/>
    <property type="match status" value="1"/>
</dbReference>
<keyword evidence="4" id="KW-0493">Microtubule</keyword>
<dbReference type="InterPro" id="IPR013602">
    <property type="entry name" value="Dynein_heavy_linker"/>
</dbReference>
<dbReference type="InterPro" id="IPR041589">
    <property type="entry name" value="DNAH3_AAA_lid_1"/>
</dbReference>
<dbReference type="Gene3D" id="3.10.490.20">
    <property type="match status" value="1"/>
</dbReference>
<dbReference type="Gene3D" id="1.20.1270.280">
    <property type="match status" value="1"/>
</dbReference>
<evidence type="ECO:0000256" key="6">
    <source>
        <dbReference type="ARBA" id="ARBA00022741"/>
    </source>
</evidence>
<feature type="compositionally biased region" description="Low complexity" evidence="15">
    <location>
        <begin position="54"/>
        <end position="78"/>
    </location>
</feature>
<dbReference type="InterPro" id="IPR035706">
    <property type="entry name" value="AAA_9"/>
</dbReference>
<dbReference type="FunFam" id="1.20.920.20:FF:000001">
    <property type="entry name" value="dynein heavy chain 2, axonemal"/>
    <property type="match status" value="1"/>
</dbReference>
<keyword evidence="6" id="KW-0547">Nucleotide-binding</keyword>
<dbReference type="Gene3D" id="1.10.287.2620">
    <property type="match status" value="1"/>
</dbReference>
<gene>
    <name evidence="17" type="ORF">P43SY_008327</name>
</gene>
<keyword evidence="5" id="KW-0677">Repeat</keyword>
<evidence type="ECO:0000256" key="3">
    <source>
        <dbReference type="ARBA" id="ARBA00022490"/>
    </source>
</evidence>
<dbReference type="GO" id="GO:0008569">
    <property type="term" value="F:minus-end-directed microtubule motor activity"/>
    <property type="evidence" value="ECO:0007669"/>
    <property type="project" value="InterPro"/>
</dbReference>
<evidence type="ECO:0000256" key="14">
    <source>
        <dbReference type="SAM" id="Coils"/>
    </source>
</evidence>
<dbReference type="Gene3D" id="1.10.8.720">
    <property type="entry name" value="Region D6 of dynein motor"/>
    <property type="match status" value="1"/>
</dbReference>
<dbReference type="Pfam" id="PF17857">
    <property type="entry name" value="AAA_lid_1"/>
    <property type="match status" value="1"/>
</dbReference>
<evidence type="ECO:0000259" key="16">
    <source>
        <dbReference type="SMART" id="SM00382"/>
    </source>
</evidence>
<comment type="caution">
    <text evidence="17">The sequence shown here is derived from an EMBL/GenBank/DDBJ whole genome shotgun (WGS) entry which is preliminary data.</text>
</comment>
<dbReference type="InterPro" id="IPR041228">
    <property type="entry name" value="Dynein_C"/>
</dbReference>
<evidence type="ECO:0000256" key="4">
    <source>
        <dbReference type="ARBA" id="ARBA00022701"/>
    </source>
</evidence>
<dbReference type="GO" id="GO:0005858">
    <property type="term" value="C:axonemal dynein complex"/>
    <property type="evidence" value="ECO:0007669"/>
    <property type="project" value="TreeGrafter"/>
</dbReference>
<feature type="domain" description="AAA+ ATPase" evidence="16">
    <location>
        <begin position="2564"/>
        <end position="2715"/>
    </location>
</feature>
<dbReference type="InterPro" id="IPR035699">
    <property type="entry name" value="AAA_6"/>
</dbReference>
<dbReference type="Gene3D" id="1.10.472.130">
    <property type="match status" value="1"/>
</dbReference>